<evidence type="ECO:0000313" key="2">
    <source>
        <dbReference type="EMBL" id="MEK0083807.1"/>
    </source>
</evidence>
<keyword evidence="2" id="KW-0378">Hydrolase</keyword>
<dbReference type="Proteomes" id="UP001375743">
    <property type="component" value="Unassembled WGS sequence"/>
</dbReference>
<protein>
    <submittedName>
        <fullName evidence="2">Hydrolase</fullName>
    </submittedName>
</protein>
<evidence type="ECO:0000259" key="1">
    <source>
        <dbReference type="Pfam" id="PF00857"/>
    </source>
</evidence>
<dbReference type="GO" id="GO:0016787">
    <property type="term" value="F:hydrolase activity"/>
    <property type="evidence" value="ECO:0007669"/>
    <property type="project" value="UniProtKB-KW"/>
</dbReference>
<gene>
    <name evidence="2" type="ORF">U1T56_11645</name>
</gene>
<evidence type="ECO:0000313" key="3">
    <source>
        <dbReference type="Proteomes" id="UP001375743"/>
    </source>
</evidence>
<reference evidence="2 3" key="1">
    <citation type="submission" date="2024-01" db="EMBL/GenBank/DDBJ databases">
        <title>Multi-omics insights into the function and evolution of sodium benzoate biodegradation pathways in Benzoatithermus flavus gen. nov., sp. nov. from hot spring.</title>
        <authorList>
            <person name="Hu C.-J."/>
            <person name="Li W.-J."/>
        </authorList>
    </citation>
    <scope>NUCLEOTIDE SEQUENCE [LARGE SCALE GENOMIC DNA]</scope>
    <source>
        <strain evidence="2 3">SYSU G07066</strain>
    </source>
</reference>
<dbReference type="RefSeq" id="WP_418159655.1">
    <property type="nucleotide sequence ID" value="NZ_JBBLZC010000010.1"/>
</dbReference>
<dbReference type="Pfam" id="PF00857">
    <property type="entry name" value="Isochorismatase"/>
    <property type="match status" value="1"/>
</dbReference>
<keyword evidence="3" id="KW-1185">Reference proteome</keyword>
<comment type="caution">
    <text evidence="2">The sequence shown here is derived from an EMBL/GenBank/DDBJ whole genome shotgun (WGS) entry which is preliminary data.</text>
</comment>
<dbReference type="EMBL" id="JBBLZC010000010">
    <property type="protein sequence ID" value="MEK0083807.1"/>
    <property type="molecule type" value="Genomic_DNA"/>
</dbReference>
<dbReference type="PANTHER" id="PTHR14119">
    <property type="entry name" value="HYDROLASE"/>
    <property type="match status" value="1"/>
</dbReference>
<dbReference type="CDD" id="cd01012">
    <property type="entry name" value="YcaC_related"/>
    <property type="match status" value="1"/>
</dbReference>
<proteinExistence type="predicted"/>
<dbReference type="InterPro" id="IPR036380">
    <property type="entry name" value="Isochorismatase-like_sf"/>
</dbReference>
<dbReference type="Gene3D" id="3.40.50.850">
    <property type="entry name" value="Isochorismatase-like"/>
    <property type="match status" value="1"/>
</dbReference>
<organism evidence="2 3">
    <name type="scientific">Benzoatithermus flavus</name>
    <dbReference type="NCBI Taxonomy" id="3108223"/>
    <lineage>
        <taxon>Bacteria</taxon>
        <taxon>Pseudomonadati</taxon>
        <taxon>Pseudomonadota</taxon>
        <taxon>Alphaproteobacteria</taxon>
        <taxon>Geminicoccales</taxon>
        <taxon>Geminicoccaceae</taxon>
        <taxon>Benzoatithermus</taxon>
    </lineage>
</organism>
<name>A0ABU8XV32_9PROT</name>
<dbReference type="PANTHER" id="PTHR14119:SF3">
    <property type="entry name" value="ISOCHORISMATASE DOMAIN-CONTAINING PROTEIN 2"/>
    <property type="match status" value="1"/>
</dbReference>
<feature type="domain" description="Isochorismatase-like" evidence="1">
    <location>
        <begin position="8"/>
        <end position="157"/>
    </location>
</feature>
<accession>A0ABU8XV32</accession>
<dbReference type="InterPro" id="IPR000868">
    <property type="entry name" value="Isochorismatase-like_dom"/>
</dbReference>
<dbReference type="InterPro" id="IPR050993">
    <property type="entry name" value="Isochorismatase_domain"/>
</dbReference>
<sequence length="180" mass="19743">MLLDRHRSLLLVVDIQARLAPAIAGAETVIARTRLLLEAAARLEVPVVVSEQYPQGLGHTDERLLPLPEGARILPKIAFSAARDEAIFAHLDRLGRRQVVMAGMEAHVCVLQTALGLKEKGFDVAVVADAVGSRLPERRALGLERMRARGIDIVDSEMVLFEWLGEAGTPVFKELSRLIK</sequence>
<dbReference type="SUPFAM" id="SSF52499">
    <property type="entry name" value="Isochorismatase-like hydrolases"/>
    <property type="match status" value="1"/>
</dbReference>